<accession>A0ACB0F874</accession>
<name>A0ACB0F874_RANTA</name>
<evidence type="ECO:0000313" key="2">
    <source>
        <dbReference type="Proteomes" id="UP001162501"/>
    </source>
</evidence>
<dbReference type="Proteomes" id="UP001162501">
    <property type="component" value="Chromosome 32"/>
</dbReference>
<protein>
    <submittedName>
        <fullName evidence="1">Uncharacterized protein</fullName>
    </submittedName>
</protein>
<organism evidence="1 2">
    <name type="scientific">Rangifer tarandus platyrhynchus</name>
    <name type="common">Svalbard reindeer</name>
    <dbReference type="NCBI Taxonomy" id="3082113"/>
    <lineage>
        <taxon>Eukaryota</taxon>
        <taxon>Metazoa</taxon>
        <taxon>Chordata</taxon>
        <taxon>Craniata</taxon>
        <taxon>Vertebrata</taxon>
        <taxon>Euteleostomi</taxon>
        <taxon>Mammalia</taxon>
        <taxon>Eutheria</taxon>
        <taxon>Laurasiatheria</taxon>
        <taxon>Artiodactyla</taxon>
        <taxon>Ruminantia</taxon>
        <taxon>Pecora</taxon>
        <taxon>Cervidae</taxon>
        <taxon>Odocoileinae</taxon>
        <taxon>Rangifer</taxon>
    </lineage>
</organism>
<reference evidence="1" key="1">
    <citation type="submission" date="2023-05" db="EMBL/GenBank/DDBJ databases">
        <authorList>
            <consortium name="ELIXIR-Norway"/>
        </authorList>
    </citation>
    <scope>NUCLEOTIDE SEQUENCE</scope>
</reference>
<dbReference type="EMBL" id="OX596116">
    <property type="protein sequence ID" value="CAI9708276.1"/>
    <property type="molecule type" value="Genomic_DNA"/>
</dbReference>
<proteinExistence type="predicted"/>
<gene>
    <name evidence="1" type="ORF">MRATA1EN3_LOCUS19489</name>
</gene>
<sequence length="183" mass="19668">MRGEQSRRAALGLQAGVWWVACMPRACAAHSQESQQAQHSPCRSAALPFAGSAHPSQVQAWLCGVDWVSALRASTTAPEKQVNKELLQLSLEFEDMLPPRTGNSHALETPAGEPKVFPKDKHPHYARDWALADTSSHGGHFGSGPSTGSGRSPGPIHPRGRIGRRITKHSFSPSAPSKPPFSI</sequence>
<evidence type="ECO:0000313" key="1">
    <source>
        <dbReference type="EMBL" id="CAI9708276.1"/>
    </source>
</evidence>